<feature type="transmembrane region" description="Helical" evidence="1">
    <location>
        <begin position="45"/>
        <end position="65"/>
    </location>
</feature>
<keyword evidence="1" id="KW-1133">Transmembrane helix</keyword>
<evidence type="ECO:0000256" key="1">
    <source>
        <dbReference type="SAM" id="Phobius"/>
    </source>
</evidence>
<dbReference type="OrthoDB" id="5197046at2"/>
<dbReference type="Proteomes" id="UP000076218">
    <property type="component" value="Unassembled WGS sequence"/>
</dbReference>
<evidence type="ECO:0000313" key="3">
    <source>
        <dbReference type="Proteomes" id="UP000076218"/>
    </source>
</evidence>
<organism evidence="2 3">
    <name type="scientific">Clavibacter tessellarius</name>
    <dbReference type="NCBI Taxonomy" id="31965"/>
    <lineage>
        <taxon>Bacteria</taxon>
        <taxon>Bacillati</taxon>
        <taxon>Actinomycetota</taxon>
        <taxon>Actinomycetes</taxon>
        <taxon>Micrococcales</taxon>
        <taxon>Microbacteriaceae</taxon>
        <taxon>Clavibacter</taxon>
    </lineage>
</organism>
<feature type="transmembrane region" description="Helical" evidence="1">
    <location>
        <begin position="85"/>
        <end position="107"/>
    </location>
</feature>
<proteinExistence type="predicted"/>
<accession>A0A154V345</accession>
<gene>
    <name evidence="2" type="ORF">AWH51_07470</name>
</gene>
<sequence length="236" mass="23833">MSAVSQDRVVVSPQAGLVRVAVAALVSSVVLGVGLTFPADLGADAGAVVVVIKVVAVVLGLLGALGSAYASVVLLSPVLTTVGAVLWPVAVAMLGTALGLVGALAFAPGARDGDGSRGALGLVAAVLAVLGIAAAVAWAVVQRRVARLAQTARRVTETGRRTAAIVTAVQRLDGSGDAVRARLTVAFTDEDGRDHHVTRTVMTADRLLPTVGGKLPLWYDPTDPGDLPSIVVGRSW</sequence>
<feature type="transmembrane region" description="Helical" evidence="1">
    <location>
        <begin position="119"/>
        <end position="141"/>
    </location>
</feature>
<keyword evidence="1" id="KW-0472">Membrane</keyword>
<evidence type="ECO:0008006" key="4">
    <source>
        <dbReference type="Google" id="ProtNLM"/>
    </source>
</evidence>
<keyword evidence="1" id="KW-0812">Transmembrane</keyword>
<name>A0A154V345_9MICO</name>
<reference evidence="2 3" key="1">
    <citation type="submission" date="2016-01" db="EMBL/GenBank/DDBJ databases">
        <title>Draft genome sequence of Clavibacter michiganensis subsp. tessellarius DOAB 609.</title>
        <authorList>
            <person name="Tambong J.T."/>
        </authorList>
    </citation>
    <scope>NUCLEOTIDE SEQUENCE [LARGE SCALE GENOMIC DNA]</scope>
    <source>
        <strain evidence="2 3">DOAB 609</strain>
    </source>
</reference>
<evidence type="ECO:0000313" key="2">
    <source>
        <dbReference type="EMBL" id="KZC95564.1"/>
    </source>
</evidence>
<comment type="caution">
    <text evidence="2">The sequence shown here is derived from an EMBL/GenBank/DDBJ whole genome shotgun (WGS) entry which is preliminary data.</text>
</comment>
<dbReference type="STRING" id="31965.AWH51_07470"/>
<dbReference type="AlphaFoldDB" id="A0A154V345"/>
<protein>
    <recommendedName>
        <fullName evidence="4">DUF3592 domain-containing protein</fullName>
    </recommendedName>
</protein>
<dbReference type="RefSeq" id="WP_063071121.1">
    <property type="nucleotide sequence ID" value="NZ_LQXA01000022.1"/>
</dbReference>
<feature type="transmembrane region" description="Helical" evidence="1">
    <location>
        <begin position="20"/>
        <end position="38"/>
    </location>
</feature>
<dbReference type="EMBL" id="LQXA01000022">
    <property type="protein sequence ID" value="KZC95564.1"/>
    <property type="molecule type" value="Genomic_DNA"/>
</dbReference>